<feature type="region of interest" description="Disordered" evidence="1">
    <location>
        <begin position="207"/>
        <end position="226"/>
    </location>
</feature>
<feature type="region of interest" description="Disordered" evidence="1">
    <location>
        <begin position="1"/>
        <end position="76"/>
    </location>
</feature>
<evidence type="ECO:0000256" key="1">
    <source>
        <dbReference type="SAM" id="MobiDB-lite"/>
    </source>
</evidence>
<dbReference type="AlphaFoldDB" id="A0A9W9ESQ9"/>
<name>A0A9W9ESQ9_9EURO</name>
<feature type="region of interest" description="Disordered" evidence="1">
    <location>
        <begin position="137"/>
        <end position="178"/>
    </location>
</feature>
<organism evidence="2 3">
    <name type="scientific">Penicillium angulare</name>
    <dbReference type="NCBI Taxonomy" id="116970"/>
    <lineage>
        <taxon>Eukaryota</taxon>
        <taxon>Fungi</taxon>
        <taxon>Dikarya</taxon>
        <taxon>Ascomycota</taxon>
        <taxon>Pezizomycotina</taxon>
        <taxon>Eurotiomycetes</taxon>
        <taxon>Eurotiomycetidae</taxon>
        <taxon>Eurotiales</taxon>
        <taxon>Aspergillaceae</taxon>
        <taxon>Penicillium</taxon>
    </lineage>
</organism>
<feature type="compositionally biased region" description="Low complexity" evidence="1">
    <location>
        <begin position="147"/>
        <end position="178"/>
    </location>
</feature>
<protein>
    <submittedName>
        <fullName evidence="2">Uncharacterized protein</fullName>
    </submittedName>
</protein>
<evidence type="ECO:0000313" key="2">
    <source>
        <dbReference type="EMBL" id="KAJ5087293.1"/>
    </source>
</evidence>
<feature type="compositionally biased region" description="Low complexity" evidence="1">
    <location>
        <begin position="207"/>
        <end position="222"/>
    </location>
</feature>
<proteinExistence type="predicted"/>
<dbReference type="Proteomes" id="UP001149165">
    <property type="component" value="Unassembled WGS sequence"/>
</dbReference>
<gene>
    <name evidence="2" type="ORF">N7456_010909</name>
</gene>
<dbReference type="EMBL" id="JAPQKH010000007">
    <property type="protein sequence ID" value="KAJ5087293.1"/>
    <property type="molecule type" value="Genomic_DNA"/>
</dbReference>
<feature type="compositionally biased region" description="Polar residues" evidence="1">
    <location>
        <begin position="137"/>
        <end position="146"/>
    </location>
</feature>
<sequence>MGTPFYAMDPNTGYPAGYPVPTQSPQNQMSFYPNQIPQQFPQSKASSQPGQQQHSFGNMPMQPGVPGGAMMPSGFPQQSTAQMENFSAPFNQPTMPANMGQFSQPTPATNTPSTVAQTFSHNMASLTANNLLVNQQRAQMNSSQSAQPGTPNQGQNQPQGLPQGQMQGPSQAQLQAQAQAVAREKVRMTTLLDINSTLLEEIGNLQKAGKTGSGSSADGSTAPQKPSQEYIDCMRRLQANLSYLAAITDKQKRLPAPAILAPPPSLPGLNELYQKLNELFPRSGQAPTQRFSPAMMQGNGGPSPSPMPEQVV</sequence>
<reference evidence="2" key="1">
    <citation type="submission" date="2022-11" db="EMBL/GenBank/DDBJ databases">
        <authorList>
            <person name="Petersen C."/>
        </authorList>
    </citation>
    <scope>NUCLEOTIDE SEQUENCE</scope>
    <source>
        <strain evidence="2">IBT 30069</strain>
    </source>
</reference>
<comment type="caution">
    <text evidence="2">The sequence shown here is derived from an EMBL/GenBank/DDBJ whole genome shotgun (WGS) entry which is preliminary data.</text>
</comment>
<feature type="compositionally biased region" description="Pro residues" evidence="1">
    <location>
        <begin position="303"/>
        <end position="312"/>
    </location>
</feature>
<evidence type="ECO:0000313" key="3">
    <source>
        <dbReference type="Proteomes" id="UP001149165"/>
    </source>
</evidence>
<reference evidence="2" key="2">
    <citation type="journal article" date="2023" name="IMA Fungus">
        <title>Comparative genomic study of the Penicillium genus elucidates a diverse pangenome and 15 lateral gene transfer events.</title>
        <authorList>
            <person name="Petersen C."/>
            <person name="Sorensen T."/>
            <person name="Nielsen M.R."/>
            <person name="Sondergaard T.E."/>
            <person name="Sorensen J.L."/>
            <person name="Fitzpatrick D.A."/>
            <person name="Frisvad J.C."/>
            <person name="Nielsen K.L."/>
        </authorList>
    </citation>
    <scope>NUCLEOTIDE SEQUENCE</scope>
    <source>
        <strain evidence="2">IBT 30069</strain>
    </source>
</reference>
<keyword evidence="3" id="KW-1185">Reference proteome</keyword>
<feature type="compositionally biased region" description="Polar residues" evidence="1">
    <location>
        <begin position="21"/>
        <end position="56"/>
    </location>
</feature>
<dbReference type="OrthoDB" id="2530523at2759"/>
<accession>A0A9W9ESQ9</accession>
<feature type="region of interest" description="Disordered" evidence="1">
    <location>
        <begin position="283"/>
        <end position="312"/>
    </location>
</feature>